<accession>A0A1E7FE71</accession>
<dbReference type="Gene3D" id="3.30.2160.10">
    <property type="entry name" value="Hect, E3 ligase catalytic domain"/>
    <property type="match status" value="1"/>
</dbReference>
<evidence type="ECO:0000256" key="3">
    <source>
        <dbReference type="ARBA" id="ARBA00012485"/>
    </source>
</evidence>
<dbReference type="EMBL" id="KV784358">
    <property type="protein sequence ID" value="OEU16478.1"/>
    <property type="molecule type" value="Genomic_DNA"/>
</dbReference>
<dbReference type="FunFam" id="3.30.2160.10:FF:000001">
    <property type="entry name" value="E3 ubiquitin-protein ligase NEDD4-like"/>
    <property type="match status" value="1"/>
</dbReference>
<evidence type="ECO:0000313" key="10">
    <source>
        <dbReference type="Proteomes" id="UP000095751"/>
    </source>
</evidence>
<comment type="pathway">
    <text evidence="2">Protein modification; protein ubiquitination.</text>
</comment>
<dbReference type="GO" id="GO:0061630">
    <property type="term" value="F:ubiquitin protein ligase activity"/>
    <property type="evidence" value="ECO:0007669"/>
    <property type="project" value="UniProtKB-EC"/>
</dbReference>
<dbReference type="PANTHER" id="PTHR11254:SF67">
    <property type="entry name" value="E3 UBIQUITIN-PROTEIN LIGASE HUWE1"/>
    <property type="match status" value="1"/>
</dbReference>
<evidence type="ECO:0000256" key="6">
    <source>
        <dbReference type="ARBA" id="ARBA00034494"/>
    </source>
</evidence>
<dbReference type="Gene3D" id="3.30.2410.10">
    <property type="entry name" value="Hect, E3 ligase catalytic domain"/>
    <property type="match status" value="1"/>
</dbReference>
<evidence type="ECO:0000259" key="8">
    <source>
        <dbReference type="PROSITE" id="PS50237"/>
    </source>
</evidence>
<evidence type="ECO:0000313" key="9">
    <source>
        <dbReference type="EMBL" id="OEU16478.1"/>
    </source>
</evidence>
<protein>
    <recommendedName>
        <fullName evidence="3">HECT-type E3 ubiquitin transferase</fullName>
        <ecNumber evidence="3">2.3.2.26</ecNumber>
    </recommendedName>
</protein>
<dbReference type="PROSITE" id="PS50237">
    <property type="entry name" value="HECT"/>
    <property type="match status" value="1"/>
</dbReference>
<dbReference type="CDD" id="cd00078">
    <property type="entry name" value="HECTc"/>
    <property type="match status" value="1"/>
</dbReference>
<organism evidence="9 10">
    <name type="scientific">Fragilariopsis cylindrus CCMP1102</name>
    <dbReference type="NCBI Taxonomy" id="635003"/>
    <lineage>
        <taxon>Eukaryota</taxon>
        <taxon>Sar</taxon>
        <taxon>Stramenopiles</taxon>
        <taxon>Ochrophyta</taxon>
        <taxon>Bacillariophyta</taxon>
        <taxon>Bacillariophyceae</taxon>
        <taxon>Bacillariophycidae</taxon>
        <taxon>Bacillariales</taxon>
        <taxon>Bacillariaceae</taxon>
        <taxon>Fragilariopsis</taxon>
    </lineage>
</organism>
<dbReference type="Proteomes" id="UP000095751">
    <property type="component" value="Unassembled WGS sequence"/>
</dbReference>
<dbReference type="GO" id="GO:0000209">
    <property type="term" value="P:protein polyubiquitination"/>
    <property type="evidence" value="ECO:0007669"/>
    <property type="project" value="TreeGrafter"/>
</dbReference>
<evidence type="ECO:0000256" key="4">
    <source>
        <dbReference type="ARBA" id="ARBA00022679"/>
    </source>
</evidence>
<evidence type="ECO:0000256" key="1">
    <source>
        <dbReference type="ARBA" id="ARBA00000885"/>
    </source>
</evidence>
<sequence length="388" mass="44149">MLLDFDVKRHWFKVQVRRLRQHANRRYGSIRLHIRRDQVFFDAYHQLSLRSAEEMRGRLHITFRNEQGVDAGGLSREFFGILAKEIFNPNYALFTSTEDGCTFQPNPSSSVNPDHLSYFRFVGRIVGKAVADGYLLDSHFTRSLYKHMLGIEPTHHDMEAIDPDYYKNLKSILEYDVADLGLDLTFSIEDHSFGRCQVVDLIPNGRNIPVTEENKSKYVSLVCQNRMTTAISSQIKAYLDGFYELVSKDLIQIFTPRELELLISGLPDIDVTDLKKNTDYNGWKSTDKQIEWFWNILFSLTRNEKAAFMQFVTGSSKVPLAGFSSLPGMRGVQKFSIHKTGGGVGGKALPSAHTCFNSLDLPPYASETELKEKLMYAINEGAVGFLMA</sequence>
<dbReference type="InterPro" id="IPR000569">
    <property type="entry name" value="HECT_dom"/>
</dbReference>
<dbReference type="KEGG" id="fcy:FRACYDRAFT_169500"/>
<dbReference type="GO" id="GO:0005737">
    <property type="term" value="C:cytoplasm"/>
    <property type="evidence" value="ECO:0007669"/>
    <property type="project" value="TreeGrafter"/>
</dbReference>
<evidence type="ECO:0000256" key="7">
    <source>
        <dbReference type="PROSITE-ProRule" id="PRU00104"/>
    </source>
</evidence>
<evidence type="ECO:0000256" key="2">
    <source>
        <dbReference type="ARBA" id="ARBA00004906"/>
    </source>
</evidence>
<feature type="domain" description="HECT" evidence="8">
    <location>
        <begin position="51"/>
        <end position="388"/>
    </location>
</feature>
<dbReference type="FunFam" id="3.30.2410.10:FF:000009">
    <property type="entry name" value="Probable E3 ubiquitin-protein ligase HECTD2"/>
    <property type="match status" value="1"/>
</dbReference>
<name>A0A1E7FE71_9STRA</name>
<reference evidence="9 10" key="1">
    <citation type="submission" date="2016-09" db="EMBL/GenBank/DDBJ databases">
        <title>Extensive genetic diversity and differential bi-allelic expression allows diatom success in the polar Southern Ocean.</title>
        <authorList>
            <consortium name="DOE Joint Genome Institute"/>
            <person name="Mock T."/>
            <person name="Otillar R.P."/>
            <person name="Strauss J."/>
            <person name="Dupont C."/>
            <person name="Frickenhaus S."/>
            <person name="Maumus F."/>
            <person name="Mcmullan M."/>
            <person name="Sanges R."/>
            <person name="Schmutz J."/>
            <person name="Toseland A."/>
            <person name="Valas R."/>
            <person name="Veluchamy A."/>
            <person name="Ward B.J."/>
            <person name="Allen A."/>
            <person name="Barry K."/>
            <person name="Falciatore A."/>
            <person name="Ferrante M."/>
            <person name="Fortunato A.E."/>
            <person name="Gloeckner G."/>
            <person name="Gruber A."/>
            <person name="Hipkin R."/>
            <person name="Janech M."/>
            <person name="Kroth P."/>
            <person name="Leese F."/>
            <person name="Lindquist E."/>
            <person name="Lyon B.R."/>
            <person name="Martin J."/>
            <person name="Mayer C."/>
            <person name="Parker M."/>
            <person name="Quesneville H."/>
            <person name="Raymond J."/>
            <person name="Uhlig C."/>
            <person name="Valentin K.U."/>
            <person name="Worden A.Z."/>
            <person name="Armbrust E.V."/>
            <person name="Bowler C."/>
            <person name="Green B."/>
            <person name="Moulton V."/>
            <person name="Van Oosterhout C."/>
            <person name="Grigoriev I."/>
        </authorList>
    </citation>
    <scope>NUCLEOTIDE SEQUENCE [LARGE SCALE GENOMIC DNA]</scope>
    <source>
        <strain evidence="9 10">CCMP1102</strain>
    </source>
</reference>
<proteinExistence type="inferred from homology"/>
<keyword evidence="4" id="KW-0808">Transferase</keyword>
<dbReference type="SUPFAM" id="SSF56204">
    <property type="entry name" value="Hect, E3 ligase catalytic domain"/>
    <property type="match status" value="1"/>
</dbReference>
<dbReference type="FunFam" id="3.90.1750.10:FF:000003">
    <property type="entry name" value="E3 ubiquitin-protein ligase UPL1"/>
    <property type="match status" value="1"/>
</dbReference>
<comment type="catalytic activity">
    <reaction evidence="1">
        <text>S-ubiquitinyl-[E2 ubiquitin-conjugating enzyme]-L-cysteine + [acceptor protein]-L-lysine = [E2 ubiquitin-conjugating enzyme]-L-cysteine + N(6)-ubiquitinyl-[acceptor protein]-L-lysine.</text>
        <dbReference type="EC" id="2.3.2.26"/>
    </reaction>
</comment>
<feature type="active site" description="Glycyl thioester intermediate" evidence="7">
    <location>
        <position position="355"/>
    </location>
</feature>
<comment type="similarity">
    <text evidence="6">Belongs to the UPL family. TOM1/PTR1 subfamily.</text>
</comment>
<dbReference type="Pfam" id="PF00632">
    <property type="entry name" value="HECT"/>
    <property type="match status" value="1"/>
</dbReference>
<dbReference type="AlphaFoldDB" id="A0A1E7FE71"/>
<dbReference type="PANTHER" id="PTHR11254">
    <property type="entry name" value="HECT DOMAIN UBIQUITIN-PROTEIN LIGASE"/>
    <property type="match status" value="1"/>
</dbReference>
<keyword evidence="5 7" id="KW-0833">Ubl conjugation pathway</keyword>
<dbReference type="EC" id="2.3.2.26" evidence="3"/>
<dbReference type="InterPro" id="IPR035983">
    <property type="entry name" value="Hect_E3_ubiquitin_ligase"/>
</dbReference>
<dbReference type="GO" id="GO:0006511">
    <property type="term" value="P:ubiquitin-dependent protein catabolic process"/>
    <property type="evidence" value="ECO:0007669"/>
    <property type="project" value="TreeGrafter"/>
</dbReference>
<keyword evidence="10" id="KW-1185">Reference proteome</keyword>
<dbReference type="InParanoid" id="A0A1E7FE71"/>
<dbReference type="InterPro" id="IPR050409">
    <property type="entry name" value="E3_ubiq-protein_ligase"/>
</dbReference>
<dbReference type="OrthoDB" id="8068875at2759"/>
<dbReference type="SMART" id="SM00119">
    <property type="entry name" value="HECTc"/>
    <property type="match status" value="1"/>
</dbReference>
<gene>
    <name evidence="9" type="ORF">FRACYDRAFT_169500</name>
</gene>
<evidence type="ECO:0000256" key="5">
    <source>
        <dbReference type="ARBA" id="ARBA00022786"/>
    </source>
</evidence>
<dbReference type="Gene3D" id="3.90.1750.10">
    <property type="entry name" value="Hect, E3 ligase catalytic domains"/>
    <property type="match status" value="1"/>
</dbReference>